<comment type="caution">
    <text evidence="1">The sequence shown here is derived from an EMBL/GenBank/DDBJ whole genome shotgun (WGS) entry which is preliminary data.</text>
</comment>
<accession>A0A9W7BK35</accession>
<protein>
    <recommendedName>
        <fullName evidence="3">Phosphoribosylanthranilate isomerase</fullName>
    </recommendedName>
</protein>
<evidence type="ECO:0000313" key="2">
    <source>
        <dbReference type="Proteomes" id="UP001165085"/>
    </source>
</evidence>
<dbReference type="AlphaFoldDB" id="A0A9W7BK35"/>
<dbReference type="OrthoDB" id="190072at2759"/>
<evidence type="ECO:0000313" key="1">
    <source>
        <dbReference type="EMBL" id="GMH88464.1"/>
    </source>
</evidence>
<dbReference type="Proteomes" id="UP001165085">
    <property type="component" value="Unassembled WGS sequence"/>
</dbReference>
<organism evidence="1 2">
    <name type="scientific">Triparma strigata</name>
    <dbReference type="NCBI Taxonomy" id="1606541"/>
    <lineage>
        <taxon>Eukaryota</taxon>
        <taxon>Sar</taxon>
        <taxon>Stramenopiles</taxon>
        <taxon>Ochrophyta</taxon>
        <taxon>Bolidophyceae</taxon>
        <taxon>Parmales</taxon>
        <taxon>Triparmaceae</taxon>
        <taxon>Triparma</taxon>
    </lineage>
</organism>
<dbReference type="EMBL" id="BRXY01000343">
    <property type="protein sequence ID" value="GMH88464.1"/>
    <property type="molecule type" value="Genomic_DNA"/>
</dbReference>
<gene>
    <name evidence="1" type="ORF">TrST_g3931</name>
</gene>
<sequence length="255" mass="28327">MPHPYPLRALGFCSIDDSCDPDILLSVSRSYSFVEWGVLFRPDKEGEPRYATESYVKDKLYKAYKASNGCMKLAAHLCGSRVNEVLRGDDSFLKTLVSLGFKRVQINATSVNGVDTSTLPSASKILRTVISGNRELEFILQRSEETRELWEPFDAEVEGNVSMLFDESKGTGVLPSTYTPPPSQYPVGYAGGIGPSNVVSVLESILKVSGEKDFWIDMESSLRSNVDGVDSFDVMKCQRVIRRVCEEVGLYQFCS</sequence>
<evidence type="ECO:0008006" key="3">
    <source>
        <dbReference type="Google" id="ProtNLM"/>
    </source>
</evidence>
<reference evidence="2" key="1">
    <citation type="journal article" date="2023" name="Commun. Biol.">
        <title>Genome analysis of Parmales, the sister group of diatoms, reveals the evolutionary specialization of diatoms from phago-mixotrophs to photoautotrophs.</title>
        <authorList>
            <person name="Ban H."/>
            <person name="Sato S."/>
            <person name="Yoshikawa S."/>
            <person name="Yamada K."/>
            <person name="Nakamura Y."/>
            <person name="Ichinomiya M."/>
            <person name="Sato N."/>
            <person name="Blanc-Mathieu R."/>
            <person name="Endo H."/>
            <person name="Kuwata A."/>
            <person name="Ogata H."/>
        </authorList>
    </citation>
    <scope>NUCLEOTIDE SEQUENCE [LARGE SCALE GENOMIC DNA]</scope>
    <source>
        <strain evidence="2">NIES 3701</strain>
    </source>
</reference>
<proteinExistence type="predicted"/>
<keyword evidence="2" id="KW-1185">Reference proteome</keyword>
<name>A0A9W7BK35_9STRA</name>